<evidence type="ECO:0000256" key="9">
    <source>
        <dbReference type="SAM" id="Phobius"/>
    </source>
</evidence>
<sequence length="286" mass="31776">MASEHALRILYAALMSLSSASSICGNMLLLLVLFLNKDLRSDTLGFVVSFSLSDLALGLSALPIGAYTILSEPTGYTSDGVFCQGSGFLFLLLLTSSVHSLTWASINRFTQICFALSYPRIWTTGRSRAVLLSLWFFCLLIATLPLVGWGSYTYDQARFLCCPSFTPENRNYLLLWLLLGIMVPILTTCSLYGYVVYVARKQARRGTFVCNELHCFYVPANMYLRSSVVMVVTSLCLLVCWIPFVSMCLYETFTGQHSLSAFSAFSVWLVLTGSALNPWITCLTQT</sequence>
<reference evidence="11" key="3">
    <citation type="submission" date="2025-09" db="UniProtKB">
        <authorList>
            <consortium name="Ensembl"/>
        </authorList>
    </citation>
    <scope>IDENTIFICATION</scope>
</reference>
<reference evidence="11" key="2">
    <citation type="submission" date="2025-08" db="UniProtKB">
        <authorList>
            <consortium name="Ensembl"/>
        </authorList>
    </citation>
    <scope>IDENTIFICATION</scope>
</reference>
<dbReference type="AlphaFoldDB" id="A0A3P8VYW2"/>
<dbReference type="Proteomes" id="UP000265120">
    <property type="component" value="Chromosome 1"/>
</dbReference>
<feature type="transmembrane region" description="Helical" evidence="9">
    <location>
        <begin position="46"/>
        <end position="67"/>
    </location>
</feature>
<reference evidence="11 12" key="1">
    <citation type="journal article" date="2014" name="Nat. Genet.">
        <title>Whole-genome sequence of a flatfish provides insights into ZW sex chromosome evolution and adaptation to a benthic lifestyle.</title>
        <authorList>
            <person name="Chen S."/>
            <person name="Zhang G."/>
            <person name="Shao C."/>
            <person name="Huang Q."/>
            <person name="Liu G."/>
            <person name="Zhang P."/>
            <person name="Song W."/>
            <person name="An N."/>
            <person name="Chalopin D."/>
            <person name="Volff J.N."/>
            <person name="Hong Y."/>
            <person name="Li Q."/>
            <person name="Sha Z."/>
            <person name="Zhou H."/>
            <person name="Xie M."/>
            <person name="Yu Q."/>
            <person name="Liu Y."/>
            <person name="Xiang H."/>
            <person name="Wang N."/>
            <person name="Wu K."/>
            <person name="Yang C."/>
            <person name="Zhou Q."/>
            <person name="Liao X."/>
            <person name="Yang L."/>
            <person name="Hu Q."/>
            <person name="Zhang J."/>
            <person name="Meng L."/>
            <person name="Jin L."/>
            <person name="Tian Y."/>
            <person name="Lian J."/>
            <person name="Yang J."/>
            <person name="Miao G."/>
            <person name="Liu S."/>
            <person name="Liang Z."/>
            <person name="Yan F."/>
            <person name="Li Y."/>
            <person name="Sun B."/>
            <person name="Zhang H."/>
            <person name="Zhang J."/>
            <person name="Zhu Y."/>
            <person name="Du M."/>
            <person name="Zhao Y."/>
            <person name="Schartl M."/>
            <person name="Tang Q."/>
            <person name="Wang J."/>
        </authorList>
    </citation>
    <scope>NUCLEOTIDE SEQUENCE</scope>
</reference>
<dbReference type="InterPro" id="IPR000276">
    <property type="entry name" value="GPCR_Rhodpsn"/>
</dbReference>
<dbReference type="GeneTree" id="ENSGT00940000157829"/>
<accession>A0A3P8VYW2</accession>
<feature type="transmembrane region" description="Helical" evidence="9">
    <location>
        <begin position="130"/>
        <end position="152"/>
    </location>
</feature>
<dbReference type="PANTHER" id="PTHR22752">
    <property type="entry name" value="G PROTEIN-COUPLED RECEPTOR"/>
    <property type="match status" value="1"/>
</dbReference>
<feature type="transmembrane region" description="Helical" evidence="9">
    <location>
        <begin position="259"/>
        <end position="280"/>
    </location>
</feature>
<feature type="domain" description="G-protein coupled receptors family 1 profile" evidence="10">
    <location>
        <begin position="25"/>
        <end position="281"/>
    </location>
</feature>
<evidence type="ECO:0000313" key="12">
    <source>
        <dbReference type="Proteomes" id="UP000265120"/>
    </source>
</evidence>
<comment type="subcellular location">
    <subcellularLocation>
        <location evidence="1">Cell membrane</location>
        <topology evidence="1">Multi-pass membrane protein</topology>
    </subcellularLocation>
</comment>
<dbReference type="GO" id="GO:0004930">
    <property type="term" value="F:G protein-coupled receptor activity"/>
    <property type="evidence" value="ECO:0007669"/>
    <property type="project" value="UniProtKB-KW"/>
</dbReference>
<feature type="transmembrane region" description="Helical" evidence="9">
    <location>
        <begin position="12"/>
        <end position="34"/>
    </location>
</feature>
<keyword evidence="5" id="KW-0297">G-protein coupled receptor</keyword>
<keyword evidence="8" id="KW-0807">Transducer</keyword>
<organism evidence="11 12">
    <name type="scientific">Cynoglossus semilaevis</name>
    <name type="common">Tongue sole</name>
    <dbReference type="NCBI Taxonomy" id="244447"/>
    <lineage>
        <taxon>Eukaryota</taxon>
        <taxon>Metazoa</taxon>
        <taxon>Chordata</taxon>
        <taxon>Craniata</taxon>
        <taxon>Vertebrata</taxon>
        <taxon>Euteleostomi</taxon>
        <taxon>Actinopterygii</taxon>
        <taxon>Neopterygii</taxon>
        <taxon>Teleostei</taxon>
        <taxon>Neoteleostei</taxon>
        <taxon>Acanthomorphata</taxon>
        <taxon>Carangaria</taxon>
        <taxon>Pleuronectiformes</taxon>
        <taxon>Pleuronectoidei</taxon>
        <taxon>Cynoglossidae</taxon>
        <taxon>Cynoglossinae</taxon>
        <taxon>Cynoglossus</taxon>
    </lineage>
</organism>
<dbReference type="Ensembl" id="ENSCSET00000019728.1">
    <property type="protein sequence ID" value="ENSCSEP00000019489.1"/>
    <property type="gene ID" value="ENSCSEG00000012464.1"/>
</dbReference>
<keyword evidence="12" id="KW-1185">Reference proteome</keyword>
<evidence type="ECO:0000256" key="2">
    <source>
        <dbReference type="ARBA" id="ARBA00022475"/>
    </source>
</evidence>
<feature type="transmembrane region" description="Helical" evidence="9">
    <location>
        <begin position="228"/>
        <end position="253"/>
    </location>
</feature>
<dbReference type="PRINTS" id="PR00237">
    <property type="entry name" value="GPCRRHODOPSN"/>
</dbReference>
<dbReference type="InParanoid" id="A0A3P8VYW2"/>
<dbReference type="STRING" id="244447.ENSCSEP00000019489"/>
<dbReference type="InterPro" id="IPR017452">
    <property type="entry name" value="GPCR_Rhodpsn_7TM"/>
</dbReference>
<dbReference type="SUPFAM" id="SSF81321">
    <property type="entry name" value="Family A G protein-coupled receptor-like"/>
    <property type="match status" value="1"/>
</dbReference>
<name>A0A3P8VYW2_CYNSE</name>
<evidence type="ECO:0000256" key="5">
    <source>
        <dbReference type="ARBA" id="ARBA00023040"/>
    </source>
</evidence>
<dbReference type="CDD" id="cd00637">
    <property type="entry name" value="7tm_classA_rhodopsin-like"/>
    <property type="match status" value="1"/>
</dbReference>
<evidence type="ECO:0000256" key="3">
    <source>
        <dbReference type="ARBA" id="ARBA00022692"/>
    </source>
</evidence>
<evidence type="ECO:0000256" key="8">
    <source>
        <dbReference type="ARBA" id="ARBA00023224"/>
    </source>
</evidence>
<feature type="transmembrane region" description="Helical" evidence="9">
    <location>
        <begin position="87"/>
        <end position="109"/>
    </location>
</feature>
<dbReference type="OMA" id="VCLYETF"/>
<keyword evidence="6 9" id="KW-0472">Membrane</keyword>
<proteinExistence type="predicted"/>
<dbReference type="OrthoDB" id="9938900at2759"/>
<evidence type="ECO:0000256" key="1">
    <source>
        <dbReference type="ARBA" id="ARBA00004651"/>
    </source>
</evidence>
<dbReference type="GeneID" id="112487129"/>
<feature type="transmembrane region" description="Helical" evidence="9">
    <location>
        <begin position="172"/>
        <end position="195"/>
    </location>
</feature>
<dbReference type="PROSITE" id="PS50262">
    <property type="entry name" value="G_PROTEIN_RECEP_F1_2"/>
    <property type="match status" value="1"/>
</dbReference>
<dbReference type="RefSeq" id="XP_024912234.1">
    <property type="nucleotide sequence ID" value="XM_025056466.1"/>
</dbReference>
<keyword evidence="3 9" id="KW-0812">Transmembrane</keyword>
<evidence type="ECO:0000259" key="10">
    <source>
        <dbReference type="PROSITE" id="PS50262"/>
    </source>
</evidence>
<evidence type="ECO:0000256" key="7">
    <source>
        <dbReference type="ARBA" id="ARBA00023170"/>
    </source>
</evidence>
<evidence type="ECO:0000256" key="4">
    <source>
        <dbReference type="ARBA" id="ARBA00022989"/>
    </source>
</evidence>
<dbReference type="Pfam" id="PF00001">
    <property type="entry name" value="7tm_1"/>
    <property type="match status" value="1"/>
</dbReference>
<keyword evidence="2" id="KW-1003">Cell membrane</keyword>
<dbReference type="GO" id="GO:0005886">
    <property type="term" value="C:plasma membrane"/>
    <property type="evidence" value="ECO:0007669"/>
    <property type="project" value="UniProtKB-SubCell"/>
</dbReference>
<protein>
    <submittedName>
        <fullName evidence="11">Histamine H2 receptor-like</fullName>
    </submittedName>
</protein>
<evidence type="ECO:0000256" key="6">
    <source>
        <dbReference type="ARBA" id="ARBA00023136"/>
    </source>
</evidence>
<dbReference type="Gene3D" id="1.20.1070.10">
    <property type="entry name" value="Rhodopsin 7-helix transmembrane proteins"/>
    <property type="match status" value="1"/>
</dbReference>
<evidence type="ECO:0000313" key="11">
    <source>
        <dbReference type="Ensembl" id="ENSCSEP00000019489.1"/>
    </source>
</evidence>
<keyword evidence="7" id="KW-0675">Receptor</keyword>
<keyword evidence="4 9" id="KW-1133">Transmembrane helix</keyword>